<evidence type="ECO:0000259" key="2">
    <source>
        <dbReference type="Pfam" id="PF13478"/>
    </source>
</evidence>
<sequence>MANRIQQLLHYWSSHKDSQQWVLATIVQTQGSSYRKSGAMMMINDLGQYYGMLSGGCLESDIMRQARRCWENNQNRIVEYDMREEEDLAWKLGIGCGGMVKILLQPVNSQNRYLQLEQLSQQLDNREPVVYQQNVELSAANNQILPTEKTDDKMAMGLVEAGQHTVFVQKLLPTPLVAIFGAGVDAKPLVSIAGELGWQIILLDPRVGYGKQGYFPAATQTIREPFDQLTDATWLGQINAAFVLTHNVKLDAKALKLLQFSHVSYLGLLGPKHRTQRVLDEARLTLDILVHPLSNPAGLRLGGELPESIALSMISEAHAVLEHADAKSISGCLA</sequence>
<evidence type="ECO:0000259" key="1">
    <source>
        <dbReference type="Pfam" id="PF02625"/>
    </source>
</evidence>
<proteinExistence type="predicted"/>
<evidence type="ECO:0000313" key="3">
    <source>
        <dbReference type="EMBL" id="MDU0355168.1"/>
    </source>
</evidence>
<dbReference type="Pfam" id="PF13478">
    <property type="entry name" value="XdhC_C"/>
    <property type="match status" value="1"/>
</dbReference>
<accession>A0ABU3SYS2</accession>
<dbReference type="RefSeq" id="WP_316026717.1">
    <property type="nucleotide sequence ID" value="NZ_JAWDIO010000002.1"/>
</dbReference>
<name>A0ABU3SYS2_9ALTE</name>
<dbReference type="InterPro" id="IPR003777">
    <property type="entry name" value="XdhC_CoxI"/>
</dbReference>
<protein>
    <submittedName>
        <fullName evidence="3">XdhC family protein</fullName>
    </submittedName>
</protein>
<gene>
    <name evidence="3" type="ORF">RS130_15785</name>
</gene>
<dbReference type="Pfam" id="PF02625">
    <property type="entry name" value="XdhC_CoxI"/>
    <property type="match status" value="1"/>
</dbReference>
<keyword evidence="4" id="KW-1185">Reference proteome</keyword>
<dbReference type="Proteomes" id="UP001247805">
    <property type="component" value="Unassembled WGS sequence"/>
</dbReference>
<dbReference type="PANTHER" id="PTHR30388">
    <property type="entry name" value="ALDEHYDE OXIDOREDUCTASE MOLYBDENUM COFACTOR ASSEMBLY PROTEIN"/>
    <property type="match status" value="1"/>
</dbReference>
<dbReference type="InterPro" id="IPR052698">
    <property type="entry name" value="MoCofactor_Util/Proc"/>
</dbReference>
<dbReference type="EMBL" id="JAWDIO010000002">
    <property type="protein sequence ID" value="MDU0355168.1"/>
    <property type="molecule type" value="Genomic_DNA"/>
</dbReference>
<evidence type="ECO:0000313" key="4">
    <source>
        <dbReference type="Proteomes" id="UP001247805"/>
    </source>
</evidence>
<comment type="caution">
    <text evidence="3">The sequence shown here is derived from an EMBL/GenBank/DDBJ whole genome shotgun (WGS) entry which is preliminary data.</text>
</comment>
<organism evidence="3 4">
    <name type="scientific">Paraglaciecola aquimarina</name>
    <dbReference type="NCBI Taxonomy" id="1235557"/>
    <lineage>
        <taxon>Bacteria</taxon>
        <taxon>Pseudomonadati</taxon>
        <taxon>Pseudomonadota</taxon>
        <taxon>Gammaproteobacteria</taxon>
        <taxon>Alteromonadales</taxon>
        <taxon>Alteromonadaceae</taxon>
        <taxon>Paraglaciecola</taxon>
    </lineage>
</organism>
<reference evidence="3 4" key="1">
    <citation type="submission" date="2023-10" db="EMBL/GenBank/DDBJ databases">
        <title>Glaciecola aquimarina strain GGW-M5 nov., isolated from a coastal seawater.</title>
        <authorList>
            <person name="Bayburt H."/>
            <person name="Kim J.M."/>
            <person name="Choi B.J."/>
            <person name="Jeon C.O."/>
        </authorList>
    </citation>
    <scope>NUCLEOTIDE SEQUENCE [LARGE SCALE GENOMIC DNA]</scope>
    <source>
        <strain evidence="3 4">KCTC 32108</strain>
    </source>
</reference>
<feature type="domain" description="XdhC Rossmann" evidence="2">
    <location>
        <begin position="177"/>
        <end position="316"/>
    </location>
</feature>
<dbReference type="PANTHER" id="PTHR30388:SF4">
    <property type="entry name" value="MOLYBDENUM COFACTOR INSERTION CHAPERONE PAOD"/>
    <property type="match status" value="1"/>
</dbReference>
<dbReference type="InterPro" id="IPR027051">
    <property type="entry name" value="XdhC_Rossmann_dom"/>
</dbReference>
<feature type="domain" description="XdhC- CoxI" evidence="1">
    <location>
        <begin position="17"/>
        <end position="81"/>
    </location>
</feature>
<dbReference type="Gene3D" id="3.40.50.720">
    <property type="entry name" value="NAD(P)-binding Rossmann-like Domain"/>
    <property type="match status" value="1"/>
</dbReference>